<evidence type="ECO:0000259" key="16">
    <source>
        <dbReference type="Pfam" id="PF18617"/>
    </source>
</evidence>
<feature type="region of interest" description="Disordered" evidence="14">
    <location>
        <begin position="636"/>
        <end position="658"/>
    </location>
</feature>
<dbReference type="PANTHER" id="PTHR23193">
    <property type="entry name" value="NUCLEAR PORE COMPLEX PROTEIN NUP"/>
    <property type="match status" value="1"/>
</dbReference>
<evidence type="ECO:0000256" key="4">
    <source>
        <dbReference type="ARBA" id="ARBA00022816"/>
    </source>
</evidence>
<dbReference type="PANTHER" id="PTHR23193:SF21">
    <property type="entry name" value="NUCLEAR PORE COMPLEX PROTEIN NUP214"/>
    <property type="match status" value="1"/>
</dbReference>
<dbReference type="KEGG" id="snh:120020999"/>
<comment type="subunit">
    <text evidence="10">Homodimer. Part of the nuclear pore complex (NPC). Interacts with NUP88. Interacts with ZFP36; this interaction increases upon lipopolysaccharide (LPS) stimulation. Interacts with DDX19. Interacts with XPO1. Interacts with XPO5.</text>
</comment>
<dbReference type="InterPro" id="IPR015943">
    <property type="entry name" value="WD40/YVTN_repeat-like_dom_sf"/>
</dbReference>
<keyword evidence="2" id="KW-0813">Transport</keyword>
<keyword evidence="7" id="KW-0906">Nuclear pore complex</keyword>
<feature type="compositionally biased region" description="Low complexity" evidence="14">
    <location>
        <begin position="2011"/>
        <end position="2020"/>
    </location>
</feature>
<feature type="compositionally biased region" description="Pro residues" evidence="14">
    <location>
        <begin position="452"/>
        <end position="462"/>
    </location>
</feature>
<dbReference type="Gene3D" id="2.130.10.10">
    <property type="entry name" value="YVTN repeat-like/Quinoprotein amine dehydrogenase"/>
    <property type="match status" value="1"/>
</dbReference>
<keyword evidence="8" id="KW-0539">Nucleus</keyword>
<dbReference type="GO" id="GO:0005643">
    <property type="term" value="C:nuclear pore"/>
    <property type="evidence" value="ECO:0007669"/>
    <property type="project" value="UniProtKB-SubCell"/>
</dbReference>
<feature type="compositionally biased region" description="Pro residues" evidence="14">
    <location>
        <begin position="1432"/>
        <end position="1451"/>
    </location>
</feature>
<dbReference type="Proteomes" id="UP000808372">
    <property type="component" value="Chromosome 26"/>
</dbReference>
<evidence type="ECO:0000256" key="10">
    <source>
        <dbReference type="ARBA" id="ARBA00063892"/>
    </source>
</evidence>
<feature type="domain" description="Nucleoporin Nup159/Nup146 N-terminal" evidence="15">
    <location>
        <begin position="34"/>
        <end position="398"/>
    </location>
</feature>
<evidence type="ECO:0000256" key="7">
    <source>
        <dbReference type="ARBA" id="ARBA00023132"/>
    </source>
</evidence>
<feature type="compositionally biased region" description="Low complexity" evidence="14">
    <location>
        <begin position="1705"/>
        <end position="1714"/>
    </location>
</feature>
<evidence type="ECO:0000256" key="14">
    <source>
        <dbReference type="SAM" id="MobiDB-lite"/>
    </source>
</evidence>
<dbReference type="FunFam" id="2.130.10.10:FF:000142">
    <property type="entry name" value="Nuclear pore complex protein Nup214"/>
    <property type="match status" value="1"/>
</dbReference>
<feature type="compositionally biased region" description="Gly residues" evidence="14">
    <location>
        <begin position="1799"/>
        <end position="1809"/>
    </location>
</feature>
<feature type="region of interest" description="Disordered" evidence="14">
    <location>
        <begin position="1854"/>
        <end position="1873"/>
    </location>
</feature>
<protein>
    <recommendedName>
        <fullName evidence="11">Nuclear pore complex protein Nup214</fullName>
    </recommendedName>
    <alternativeName>
        <fullName evidence="13">214 kDa nucleoporin</fullName>
    </alternativeName>
    <alternativeName>
        <fullName evidence="12">Nucleoporin Nup214</fullName>
    </alternativeName>
</protein>
<dbReference type="GO" id="GO:0017056">
    <property type="term" value="F:structural constituent of nuclear pore"/>
    <property type="evidence" value="ECO:0007669"/>
    <property type="project" value="TreeGrafter"/>
</dbReference>
<dbReference type="InterPro" id="IPR041553">
    <property type="entry name" value="Nup214_FG"/>
</dbReference>
<dbReference type="Pfam" id="PF16755">
    <property type="entry name" value="Beta-prop_NUP159_NUP214"/>
    <property type="match status" value="1"/>
</dbReference>
<comment type="subcellular location">
    <subcellularLocation>
        <location evidence="1">Nucleus</location>
        <location evidence="1">Nuclear pore complex</location>
    </subcellularLocation>
</comment>
<dbReference type="GeneID" id="120020999"/>
<feature type="compositionally biased region" description="Pro residues" evidence="14">
    <location>
        <begin position="1518"/>
        <end position="1542"/>
    </location>
</feature>
<gene>
    <name evidence="18" type="primary">LOC120020999</name>
</gene>
<feature type="region of interest" description="Disordered" evidence="14">
    <location>
        <begin position="1976"/>
        <end position="2027"/>
    </location>
</feature>
<dbReference type="InterPro" id="IPR039462">
    <property type="entry name" value="Nup159/Nup146_N"/>
</dbReference>
<evidence type="ECO:0000259" key="15">
    <source>
        <dbReference type="Pfam" id="PF16755"/>
    </source>
</evidence>
<keyword evidence="17" id="KW-1185">Reference proteome</keyword>
<feature type="region of interest" description="Disordered" evidence="14">
    <location>
        <begin position="1416"/>
        <end position="1560"/>
    </location>
</feature>
<proteinExistence type="predicted"/>
<evidence type="ECO:0000256" key="8">
    <source>
        <dbReference type="ARBA" id="ARBA00023242"/>
    </source>
</evidence>
<feature type="compositionally biased region" description="Low complexity" evidence="14">
    <location>
        <begin position="1771"/>
        <end position="1780"/>
    </location>
</feature>
<feature type="compositionally biased region" description="Polar residues" evidence="14">
    <location>
        <begin position="1832"/>
        <end position="1843"/>
    </location>
</feature>
<dbReference type="GO" id="GO:0006406">
    <property type="term" value="P:mRNA export from nucleus"/>
    <property type="evidence" value="ECO:0007669"/>
    <property type="project" value="UniProtKB-ARBA"/>
</dbReference>
<accession>A0A8U0TM41</accession>
<dbReference type="RefSeq" id="XP_038820591.1">
    <property type="nucleotide sequence ID" value="XM_038964663.1"/>
</dbReference>
<dbReference type="InterPro" id="IPR026054">
    <property type="entry name" value="Nucleoporin"/>
</dbReference>
<dbReference type="GO" id="GO:0008139">
    <property type="term" value="F:nuclear localization sequence binding"/>
    <property type="evidence" value="ECO:0007669"/>
    <property type="project" value="TreeGrafter"/>
</dbReference>
<dbReference type="SUPFAM" id="SSF117289">
    <property type="entry name" value="Nucleoporin domain"/>
    <property type="match status" value="1"/>
</dbReference>
<evidence type="ECO:0000256" key="1">
    <source>
        <dbReference type="ARBA" id="ARBA00004567"/>
    </source>
</evidence>
<sequence>MSDDPDSPPEREMKDFQFRQMKKTRVFDSPDDLPKDRSSLLAISNKFGLTFVGLDKKIKVYRTQDILAADKVDGNSNEIIEGIAALADVPVELPVHNLGLSSDELTLSVSGTSDESGLSLDFYDVRTFINKARLQKLPFVTLRPGVGLGIIVQDLKWNPVQASVLATCLSDGSMMVLEVTDSVTVQAQLPATEGITCVCWSPKGKQVAAGKMNATVSQYTPGLQEKKVIPCPSFYSSDNPVKVLDVQWLSTFVFAVVYAAADGCPETPPELVVISLPTKTEKREERYLNFNDPVYGTCTERQLHYFLSHIEDWDVVLAASAASIEVSVIAKQEDKSNWELWLLEDASRGELPVSQNNDDTLPLGLAIVYTSQQEIHITDEKTLPPVPTLLLLSTDGVLCPFSLLNLNPGAKQLVAAPTNLALDGERLPPAGSAAPPPPYPTPLASTLGSFPPLRPPSSPTQTPPASLFITTAPAPAPVSSSGFSFSMPPSSSTAPPALSLGGYAAFSAAPASGTSAGFSFASKPLADTPAAAFSFSAPKPPVVETTLDPSPTPTPTPQRLGTASPITVLRGTPELATPAVKMNLNDRFLAVETPAPAAVPASLPFSFTSKPAFFEPTNQPAPLPIATRPAAMPVRPVQTSTPPMVAQKPAPATQTSAPTPQAALSVKALERQLQQRKDSDPVMAGILEEIGHFQKELADLKARSHKADFRVGTIEEMKELRKESKNLHVFTLEIKETTESLHGDISTLKTTMLEGFAGAEDAKAMSELNRDRGYLQLLYKKPLDPRSEDQLKEIRRLYQYVKFAVEDVNDVLDLEWEKHLEKKKKKQKHMIVPEREALFTALANNLDIINQQKQRLDTLVKDLHALQLYNKTAAWSTPGPTQPAAATPTEQGLDNELESLRDALLKASLETIPKTLKSSAKMSPVKQSQLRNFLSKRQTPPVRSTAPANLFRSAFLSPNYYEDLDDVSSTSSLSQALDPDYSHCFEEEPEPEPAPLPVLPTSMPRHPTVVRTPSIAPGFGAIQSTPFSKVHQGLGMGLGLSPILSTVPTNKISMGGADSTALATKTVKHGAPPTEKATPVPLPAQQAAAKAAFLRQMANQKTVVSSSLAESTLKTVPQVVNVQELKDKGPPLPVSTVINSSVPAPVGQVVQQVLATVANTNQAKRNSTQGILKMSAESIRSASPQGFVFGGPPKPDAVVSLASSSSAPSLGEQSSKAFSSFTTASAGGFSFSSVSQGAPPVKDASKFFFGGAGATGKMMFSSSAGEEPFSFIPKSTSPALGSTSSPPPSIPGEPVRPTPTFRVEPQAPKVVGGETLGSFSGLRVGQGDEEKPSAAAFSFGQPDNGKGLGLGTGTAQFSFGSTLQQGKPAEAAFGEADSTVTDLSKTAFKPPEPAALAITKPAFSTSAATSFSSLLAAPLSSPSPTLEEEPPKAPTPPSDPTPPPEPVPSQPSPSVSLPVAELEVTTSPVSSVTPTPTIPEKAPTPPASAPSPAPPIASTTPVPPASTSPPAQAAPSTTPDPAPEAPPPAITPTPKAPPPAYPAPSSDKPGSIFTQPPSITTDSTTIAVTSLTTVINTAAPAATTTTPTDSNTAATGSVFGQPAPAAAGGFSSTGFGAPPAGAGAGFGKPVFGQTVGGFGQPVPNAASGFGFGQSAFGASPGFGQPAAATTAAAASTAASGGGLFGAPSASNASSFSFGTPSASTASSTGTGLFGQPSATPAFGQQSAGFGQGSVFGSNTTTTSSTGFSFGQPAAFGSSSTTSVFGQQPSTGSVFGQQQPSSGGGLFGSGSAPAAASQQAGGGFFSGLGGKPSEEAANKNPFGTAAATGGFGQPNQTGGTTLFGNSGAKTFGFGSPASTFGGGEQTASGTFSTGGGSVAAQGFGSFSTPTKQTGGFGSAPVFGSPPAFGGSPAFGGTAAFGSAPSFSSPMGSSASKVFGEGTAAANVGGFGFASTQQNTLSFGALANQSAPSFGNLAQQQQGSGFGAPQPSGFSGFGQQGGGGFGSAGGFGSNQSSSQTFGAGPGWRS</sequence>
<keyword evidence="4" id="KW-0509">mRNA transport</keyword>
<feature type="region of interest" description="Disordered" evidence="14">
    <location>
        <begin position="1273"/>
        <end position="1298"/>
    </location>
</feature>
<keyword evidence="5" id="KW-0653">Protein transport</keyword>
<feature type="compositionally biased region" description="Low complexity" evidence="14">
    <location>
        <begin position="1508"/>
        <end position="1517"/>
    </location>
</feature>
<organism evidence="17 18">
    <name type="scientific">Salvelinus namaycush</name>
    <name type="common">Lake trout</name>
    <name type="synonym">Salmo namaycush</name>
    <dbReference type="NCBI Taxonomy" id="8040"/>
    <lineage>
        <taxon>Eukaryota</taxon>
        <taxon>Metazoa</taxon>
        <taxon>Chordata</taxon>
        <taxon>Craniata</taxon>
        <taxon>Vertebrata</taxon>
        <taxon>Euteleostomi</taxon>
        <taxon>Actinopterygii</taxon>
        <taxon>Neopterygii</taxon>
        <taxon>Teleostei</taxon>
        <taxon>Protacanthopterygii</taxon>
        <taxon>Salmoniformes</taxon>
        <taxon>Salmonidae</taxon>
        <taxon>Salmoninae</taxon>
        <taxon>Salvelinus</taxon>
    </lineage>
</organism>
<feature type="region of interest" description="Disordered" evidence="14">
    <location>
        <begin position="1705"/>
        <end position="1725"/>
    </location>
</feature>
<evidence type="ECO:0000256" key="9">
    <source>
        <dbReference type="ARBA" id="ARBA00055090"/>
    </source>
</evidence>
<evidence type="ECO:0000256" key="6">
    <source>
        <dbReference type="ARBA" id="ARBA00023010"/>
    </source>
</evidence>
<feature type="domain" description="Nuclear pore complex protein Nup214 phenylalanine-glycine (FG)" evidence="16">
    <location>
        <begin position="1836"/>
        <end position="1902"/>
    </location>
</feature>
<feature type="compositionally biased region" description="Pro residues" evidence="14">
    <location>
        <begin position="1482"/>
        <end position="1507"/>
    </location>
</feature>
<keyword evidence="3" id="KW-0677">Repeat</keyword>
<evidence type="ECO:0000256" key="2">
    <source>
        <dbReference type="ARBA" id="ARBA00022448"/>
    </source>
</evidence>
<reference evidence="18" key="1">
    <citation type="submission" date="2025-08" db="UniProtKB">
        <authorList>
            <consortium name="RefSeq"/>
        </authorList>
    </citation>
    <scope>IDENTIFICATION</scope>
    <source>
        <tissue evidence="18">White muscle</tissue>
    </source>
</reference>
<feature type="region of interest" description="Disordered" evidence="14">
    <location>
        <begin position="1758"/>
        <end position="1843"/>
    </location>
</feature>
<evidence type="ECO:0000313" key="18">
    <source>
        <dbReference type="RefSeq" id="XP_038820591.1"/>
    </source>
</evidence>
<evidence type="ECO:0000256" key="13">
    <source>
        <dbReference type="ARBA" id="ARBA00083901"/>
    </source>
</evidence>
<dbReference type="GO" id="GO:0006606">
    <property type="term" value="P:protein import into nucleus"/>
    <property type="evidence" value="ECO:0007669"/>
    <property type="project" value="TreeGrafter"/>
</dbReference>
<evidence type="ECO:0000256" key="3">
    <source>
        <dbReference type="ARBA" id="ARBA00022737"/>
    </source>
</evidence>
<evidence type="ECO:0000313" key="17">
    <source>
        <dbReference type="Proteomes" id="UP000808372"/>
    </source>
</evidence>
<feature type="compositionally biased region" description="Low complexity" evidence="14">
    <location>
        <begin position="1788"/>
        <end position="1798"/>
    </location>
</feature>
<feature type="compositionally biased region" description="Polar residues" evidence="14">
    <location>
        <begin position="1758"/>
        <end position="1770"/>
    </location>
</feature>
<evidence type="ECO:0000256" key="5">
    <source>
        <dbReference type="ARBA" id="ARBA00022927"/>
    </source>
</evidence>
<keyword evidence="6" id="KW-0811">Translocation</keyword>
<dbReference type="Pfam" id="PF18617">
    <property type="entry name" value="Nup214_FG"/>
    <property type="match status" value="1"/>
</dbReference>
<evidence type="ECO:0000256" key="11">
    <source>
        <dbReference type="ARBA" id="ARBA00068360"/>
    </source>
</evidence>
<evidence type="ECO:0000256" key="12">
    <source>
        <dbReference type="ARBA" id="ARBA00077390"/>
    </source>
</evidence>
<feature type="compositionally biased region" description="Low complexity" evidence="14">
    <location>
        <begin position="1452"/>
        <end position="1475"/>
    </location>
</feature>
<feature type="compositionally biased region" description="Low complexity" evidence="14">
    <location>
        <begin position="646"/>
        <end position="658"/>
    </location>
</feature>
<feature type="compositionally biased region" description="Low complexity" evidence="14">
    <location>
        <begin position="1416"/>
        <end position="1425"/>
    </location>
</feature>
<name>A0A8U0TM41_SALNM</name>
<feature type="region of interest" description="Disordered" evidence="14">
    <location>
        <begin position="425"/>
        <end position="464"/>
    </location>
</feature>
<comment type="function">
    <text evidence="9">Part of the nuclear pore complex. Has a critical role in nucleocytoplasmic transport. May serve as a docking site in the receptor-mediated import of substrates across the nuclear pore complex.</text>
</comment>
<feature type="compositionally biased region" description="Pro residues" evidence="14">
    <location>
        <begin position="1285"/>
        <end position="1297"/>
    </location>
</feature>
<feature type="compositionally biased region" description="Gly residues" evidence="14">
    <location>
        <begin position="1993"/>
        <end position="2010"/>
    </location>
</feature>